<gene>
    <name evidence="2" type="ORF">SAMN05444320_105381</name>
</gene>
<dbReference type="AlphaFoldDB" id="A0A1M5FE39"/>
<organism evidence="2 3">
    <name type="scientific">Streptoalloteichus hindustanus</name>
    <dbReference type="NCBI Taxonomy" id="2017"/>
    <lineage>
        <taxon>Bacteria</taxon>
        <taxon>Bacillati</taxon>
        <taxon>Actinomycetota</taxon>
        <taxon>Actinomycetes</taxon>
        <taxon>Pseudonocardiales</taxon>
        <taxon>Pseudonocardiaceae</taxon>
        <taxon>Streptoalloteichus</taxon>
    </lineage>
</organism>
<dbReference type="Proteomes" id="UP000184501">
    <property type="component" value="Unassembled WGS sequence"/>
</dbReference>
<keyword evidence="1" id="KW-0812">Transmembrane</keyword>
<evidence type="ECO:0000313" key="3">
    <source>
        <dbReference type="Proteomes" id="UP000184501"/>
    </source>
</evidence>
<reference evidence="2 3" key="1">
    <citation type="submission" date="2016-11" db="EMBL/GenBank/DDBJ databases">
        <authorList>
            <person name="Jaros S."/>
            <person name="Januszkiewicz K."/>
            <person name="Wedrychowicz H."/>
        </authorList>
    </citation>
    <scope>NUCLEOTIDE SEQUENCE [LARGE SCALE GENOMIC DNA]</scope>
    <source>
        <strain evidence="2 3">DSM 44523</strain>
    </source>
</reference>
<feature type="transmembrane region" description="Helical" evidence="1">
    <location>
        <begin position="53"/>
        <end position="72"/>
    </location>
</feature>
<keyword evidence="1" id="KW-1133">Transmembrane helix</keyword>
<dbReference type="STRING" id="2017.SAMN05444320_105381"/>
<protein>
    <submittedName>
        <fullName evidence="2">Uncharacterized protein</fullName>
    </submittedName>
</protein>
<keyword evidence="3" id="KW-1185">Reference proteome</keyword>
<evidence type="ECO:0000256" key="1">
    <source>
        <dbReference type="SAM" id="Phobius"/>
    </source>
</evidence>
<name>A0A1M5FE39_STRHI</name>
<dbReference type="EMBL" id="FQVN01000005">
    <property type="protein sequence ID" value="SHF89351.1"/>
    <property type="molecule type" value="Genomic_DNA"/>
</dbReference>
<sequence>MGREVYDAEDRSLRPWWDANPTGGSRPGFLSASLFRICTAWIMMLVLGSITGWGLLVCFAIVFVVTVLLYWFGQR</sequence>
<keyword evidence="1" id="KW-0472">Membrane</keyword>
<proteinExistence type="predicted"/>
<evidence type="ECO:0000313" key="2">
    <source>
        <dbReference type="EMBL" id="SHF89351.1"/>
    </source>
</evidence>
<dbReference type="RefSeq" id="WP_073484533.1">
    <property type="nucleotide sequence ID" value="NZ_FQVN01000005.1"/>
</dbReference>
<accession>A0A1M5FE39</accession>